<name>A0A1I3LN23_9SPIR</name>
<dbReference type="InterPro" id="IPR029470">
    <property type="entry name" value="PDDEXK_4"/>
</dbReference>
<dbReference type="RefSeq" id="WP_074932301.1">
    <property type="nucleotide sequence ID" value="NZ_FORI01000007.1"/>
</dbReference>
<evidence type="ECO:0000313" key="1">
    <source>
        <dbReference type="EMBL" id="SFI86102.1"/>
    </source>
</evidence>
<gene>
    <name evidence="1" type="ORF">SAMN04487775_10789</name>
</gene>
<reference evidence="2" key="1">
    <citation type="submission" date="2016-10" db="EMBL/GenBank/DDBJ databases">
        <authorList>
            <person name="Varghese N."/>
            <person name="Submissions S."/>
        </authorList>
    </citation>
    <scope>NUCLEOTIDE SEQUENCE [LARGE SCALE GENOMIC DNA]</scope>
    <source>
        <strain evidence="2">XBD1002</strain>
    </source>
</reference>
<dbReference type="OrthoDB" id="307259at2"/>
<dbReference type="EMBL" id="FORI01000007">
    <property type="protein sequence ID" value="SFI86102.1"/>
    <property type="molecule type" value="Genomic_DNA"/>
</dbReference>
<proteinExistence type="predicted"/>
<dbReference type="Pfam" id="PF14281">
    <property type="entry name" value="PDDEXK_4"/>
    <property type="match status" value="1"/>
</dbReference>
<dbReference type="AlphaFoldDB" id="A0A1I3LN23"/>
<dbReference type="Proteomes" id="UP000182737">
    <property type="component" value="Unassembled WGS sequence"/>
</dbReference>
<sequence length="414" mass="49413">MILPNENDFYSEMEKIISNNKQKKAYDINLIDELHANENAHTRILMKLLEFSRYGNYSILNKFIELLNNKLDAVYRINRFSNPEFWQQWELIDGYICSRTDKKAIIIENKIQWAEDQQNQIERYINSANNPKLGNIDLNSIYVIYLTDNGIKKASDVSLTDKAKTFLSITDESSGRYIEINYKEDLLPMFKDILTNMDFSKEIYLKSALIQYIDYLDGRFGLREREKEYFASINNDLLSLFQIDKSRIINIKNEAECYFSIMDFENKLKKSSTRYNEFISYFENLRESLYPECKRPGPLKNNFYHYFARNNDNMIYLKPFDSISINWNSYPNVIKFSKIDEPDNWFQVIFPKDNFSDSLDIRIIIPSNKFSGDMDKWEKHANDKLMKKIPYETVYEKVSNPKEFLDYIFEELKH</sequence>
<organism evidence="1 2">
    <name type="scientific">Treponema bryantii</name>
    <dbReference type="NCBI Taxonomy" id="163"/>
    <lineage>
        <taxon>Bacteria</taxon>
        <taxon>Pseudomonadati</taxon>
        <taxon>Spirochaetota</taxon>
        <taxon>Spirochaetia</taxon>
        <taxon>Spirochaetales</taxon>
        <taxon>Treponemataceae</taxon>
        <taxon>Treponema</taxon>
    </lineage>
</organism>
<protein>
    <submittedName>
        <fullName evidence="1">PD-(D/E)XK nuclease superfamily protein</fullName>
    </submittedName>
</protein>
<accession>A0A1I3LN23</accession>
<keyword evidence="2" id="KW-1185">Reference proteome</keyword>
<evidence type="ECO:0000313" key="2">
    <source>
        <dbReference type="Proteomes" id="UP000182737"/>
    </source>
</evidence>